<dbReference type="SUPFAM" id="SSF51735">
    <property type="entry name" value="NAD(P)-binding Rossmann-fold domains"/>
    <property type="match status" value="1"/>
</dbReference>
<evidence type="ECO:0000256" key="2">
    <source>
        <dbReference type="ARBA" id="ARBA00023002"/>
    </source>
</evidence>
<dbReference type="KEGG" id="saqu:EJC51_01170"/>
<sequence length="235" mass="24587">MDISGATALVTGANRGIGRSLAAQLVERGAKVYATARRPESIGLDGVEVLGLDIADPDAVAAAAHTARDVDLLVNNAGIGGKALLGDLDAVRTTMEVNFWGTLSMVRAFAPVLARNGGGAILNIASSASWFVFPGSSAYAVSKAAVWSMGNALRQELAGQGTLVTSVHLGAADTDMMKGYDVPKMVPDDVARTALDGVEAGAFEVVVDDFTEMVKASLSKDPREFDRQFQQFLNR</sequence>
<dbReference type="AlphaFoldDB" id="A0A3S9HRY7"/>
<name>A0A3S9HRY7_9ACTN</name>
<reference evidence="4 5" key="1">
    <citation type="submission" date="2018-12" db="EMBL/GenBank/DDBJ databases">
        <authorList>
            <person name="Li K."/>
        </authorList>
    </citation>
    <scope>NUCLEOTIDE SEQUENCE [LARGE SCALE GENOMIC DNA]</scope>
    <source>
        <strain evidence="5">CR22</strain>
    </source>
</reference>
<keyword evidence="2" id="KW-0560">Oxidoreductase</keyword>
<comment type="similarity">
    <text evidence="1 3">Belongs to the short-chain dehydrogenases/reductases (SDR) family.</text>
</comment>
<evidence type="ECO:0000256" key="1">
    <source>
        <dbReference type="ARBA" id="ARBA00006484"/>
    </source>
</evidence>
<evidence type="ECO:0000313" key="5">
    <source>
        <dbReference type="Proteomes" id="UP000280197"/>
    </source>
</evidence>
<accession>A0A3S9HRY7</accession>
<dbReference type="Pfam" id="PF00106">
    <property type="entry name" value="adh_short"/>
    <property type="match status" value="1"/>
</dbReference>
<dbReference type="InterPro" id="IPR002347">
    <property type="entry name" value="SDR_fam"/>
</dbReference>
<dbReference type="PRINTS" id="PR00080">
    <property type="entry name" value="SDRFAMILY"/>
</dbReference>
<evidence type="ECO:0000256" key="3">
    <source>
        <dbReference type="RuleBase" id="RU000363"/>
    </source>
</evidence>
<dbReference type="PRINTS" id="PR00081">
    <property type="entry name" value="GDHRDH"/>
</dbReference>
<dbReference type="InterPro" id="IPR020904">
    <property type="entry name" value="Sc_DH/Rdtase_CS"/>
</dbReference>
<organism evidence="4 5">
    <name type="scientific">Streptomyces aquilus</name>
    <dbReference type="NCBI Taxonomy" id="2548456"/>
    <lineage>
        <taxon>Bacteria</taxon>
        <taxon>Bacillati</taxon>
        <taxon>Actinomycetota</taxon>
        <taxon>Actinomycetes</taxon>
        <taxon>Kitasatosporales</taxon>
        <taxon>Streptomycetaceae</taxon>
        <taxon>Streptomyces</taxon>
    </lineage>
</organism>
<dbReference type="PROSITE" id="PS00061">
    <property type="entry name" value="ADH_SHORT"/>
    <property type="match status" value="1"/>
</dbReference>
<dbReference type="PANTHER" id="PTHR43391:SF91">
    <property type="entry name" value="OS04G0390700 PROTEIN"/>
    <property type="match status" value="1"/>
</dbReference>
<dbReference type="Proteomes" id="UP000280197">
    <property type="component" value="Chromosome"/>
</dbReference>
<dbReference type="RefSeq" id="WP_126269270.1">
    <property type="nucleotide sequence ID" value="NZ_CP034463.1"/>
</dbReference>
<proteinExistence type="inferred from homology"/>
<keyword evidence="5" id="KW-1185">Reference proteome</keyword>
<protein>
    <submittedName>
        <fullName evidence="4">SDR family NAD(P)-dependent oxidoreductase</fullName>
    </submittedName>
</protein>
<dbReference type="GO" id="GO:0005829">
    <property type="term" value="C:cytosol"/>
    <property type="evidence" value="ECO:0007669"/>
    <property type="project" value="TreeGrafter"/>
</dbReference>
<dbReference type="PANTHER" id="PTHR43391">
    <property type="entry name" value="RETINOL DEHYDROGENASE-RELATED"/>
    <property type="match status" value="1"/>
</dbReference>
<dbReference type="NCBIfam" id="NF006119">
    <property type="entry name" value="PRK08264.1-5"/>
    <property type="match status" value="1"/>
</dbReference>
<gene>
    <name evidence="4" type="ORF">EJC51_01170</name>
</gene>
<dbReference type="GO" id="GO:0016491">
    <property type="term" value="F:oxidoreductase activity"/>
    <property type="evidence" value="ECO:0007669"/>
    <property type="project" value="UniProtKB-KW"/>
</dbReference>
<dbReference type="EMBL" id="CP034463">
    <property type="protein sequence ID" value="AZP14883.1"/>
    <property type="molecule type" value="Genomic_DNA"/>
</dbReference>
<dbReference type="InterPro" id="IPR036291">
    <property type="entry name" value="NAD(P)-bd_dom_sf"/>
</dbReference>
<evidence type="ECO:0000313" key="4">
    <source>
        <dbReference type="EMBL" id="AZP14883.1"/>
    </source>
</evidence>
<dbReference type="Gene3D" id="3.40.50.720">
    <property type="entry name" value="NAD(P)-binding Rossmann-like Domain"/>
    <property type="match status" value="1"/>
</dbReference>